<reference evidence="1" key="1">
    <citation type="submission" date="2021-06" db="EMBL/GenBank/DDBJ databases">
        <authorList>
            <person name="Kallberg Y."/>
            <person name="Tangrot J."/>
            <person name="Rosling A."/>
        </authorList>
    </citation>
    <scope>NUCLEOTIDE SEQUENCE</scope>
    <source>
        <strain evidence="1">BR232B</strain>
    </source>
</reference>
<gene>
    <name evidence="1" type="ORF">PBRASI_LOCUS2802</name>
</gene>
<dbReference type="Gene3D" id="3.40.1460.10">
    <property type="entry name" value="Nuclease A inhibitor-like"/>
    <property type="match status" value="1"/>
</dbReference>
<protein>
    <submittedName>
        <fullName evidence="1">9814_t:CDS:1</fullName>
    </submittedName>
</protein>
<dbReference type="Pfam" id="PF07924">
    <property type="entry name" value="NuiA"/>
    <property type="match status" value="1"/>
</dbReference>
<dbReference type="AlphaFoldDB" id="A0A9N8ZRM2"/>
<dbReference type="EMBL" id="CAJVPI010000230">
    <property type="protein sequence ID" value="CAG8504875.1"/>
    <property type="molecule type" value="Genomic_DNA"/>
</dbReference>
<proteinExistence type="predicted"/>
<sequence>MGNPSDSSSARPIDLLQVKDKLVAASSDLYYVSEGDEPLEFVFFENKELERLPESAELFADLTTNLDSSHAQEEIKTERVDKDQFFAPLTISDHDPYGQQEKYKKLEQTMEELFGSDNVQVYKVKGRLYSTTEIYIVGLIRGMGIAGIQTRSIET</sequence>
<evidence type="ECO:0000313" key="1">
    <source>
        <dbReference type="EMBL" id="CAG8504875.1"/>
    </source>
</evidence>
<name>A0A9N8ZRM2_9GLOM</name>
<dbReference type="SUPFAM" id="SSF82602">
    <property type="entry name" value="Nuclease A inhibitor (NuiA)"/>
    <property type="match status" value="1"/>
</dbReference>
<organism evidence="1 2">
    <name type="scientific">Paraglomus brasilianum</name>
    <dbReference type="NCBI Taxonomy" id="144538"/>
    <lineage>
        <taxon>Eukaryota</taxon>
        <taxon>Fungi</taxon>
        <taxon>Fungi incertae sedis</taxon>
        <taxon>Mucoromycota</taxon>
        <taxon>Glomeromycotina</taxon>
        <taxon>Glomeromycetes</taxon>
        <taxon>Paraglomerales</taxon>
        <taxon>Paraglomeraceae</taxon>
        <taxon>Paraglomus</taxon>
    </lineage>
</organism>
<dbReference type="Proteomes" id="UP000789739">
    <property type="component" value="Unassembled WGS sequence"/>
</dbReference>
<dbReference type="OrthoDB" id="2329895at2759"/>
<comment type="caution">
    <text evidence="1">The sequence shown here is derived from an EMBL/GenBank/DDBJ whole genome shotgun (WGS) entry which is preliminary data.</text>
</comment>
<accession>A0A9N8ZRM2</accession>
<evidence type="ECO:0000313" key="2">
    <source>
        <dbReference type="Proteomes" id="UP000789739"/>
    </source>
</evidence>
<dbReference type="InterPro" id="IPR012489">
    <property type="entry name" value="NucleaseA_inhib-like"/>
</dbReference>
<dbReference type="InterPro" id="IPR036587">
    <property type="entry name" value="NucleaseA_inhib-like_sf"/>
</dbReference>
<keyword evidence="2" id="KW-1185">Reference proteome</keyword>